<protein>
    <submittedName>
        <fullName evidence="1">Uncharacterized protein</fullName>
    </submittedName>
</protein>
<evidence type="ECO:0000313" key="1">
    <source>
        <dbReference type="EMBL" id="KAF3597057.1"/>
    </source>
</evidence>
<organism evidence="1 2">
    <name type="scientific">Brassica cretica</name>
    <name type="common">Mustard</name>
    <dbReference type="NCBI Taxonomy" id="69181"/>
    <lineage>
        <taxon>Eukaryota</taxon>
        <taxon>Viridiplantae</taxon>
        <taxon>Streptophyta</taxon>
        <taxon>Embryophyta</taxon>
        <taxon>Tracheophyta</taxon>
        <taxon>Spermatophyta</taxon>
        <taxon>Magnoliopsida</taxon>
        <taxon>eudicotyledons</taxon>
        <taxon>Gunneridae</taxon>
        <taxon>Pentapetalae</taxon>
        <taxon>rosids</taxon>
        <taxon>malvids</taxon>
        <taxon>Brassicales</taxon>
        <taxon>Brassicaceae</taxon>
        <taxon>Brassiceae</taxon>
        <taxon>Brassica</taxon>
    </lineage>
</organism>
<sequence length="103" mass="11598">MSGSHYAWWCGILGGLEDWHQCTPGSDALLEPDRMPVLEARRSTRADVHHQMSNPSLNMILCTPGPDALLEPDRMSVLEARRSTRADVHHQMSITRCPIPRLI</sequence>
<dbReference type="EMBL" id="QGKV02000299">
    <property type="protein sequence ID" value="KAF3597057.1"/>
    <property type="molecule type" value="Genomic_DNA"/>
</dbReference>
<gene>
    <name evidence="1" type="ORF">DY000_02020033</name>
</gene>
<comment type="caution">
    <text evidence="1">The sequence shown here is derived from an EMBL/GenBank/DDBJ whole genome shotgun (WGS) entry which is preliminary data.</text>
</comment>
<dbReference type="Proteomes" id="UP000266723">
    <property type="component" value="Unassembled WGS sequence"/>
</dbReference>
<keyword evidence="2" id="KW-1185">Reference proteome</keyword>
<accession>A0ABQ7EJA8</accession>
<reference evidence="1 2" key="1">
    <citation type="journal article" date="2020" name="BMC Genomics">
        <title>Intraspecific diversification of the crop wild relative Brassica cretica Lam. using demographic model selection.</title>
        <authorList>
            <person name="Kioukis A."/>
            <person name="Michalopoulou V.A."/>
            <person name="Briers L."/>
            <person name="Pirintsos S."/>
            <person name="Studholme D.J."/>
            <person name="Pavlidis P."/>
            <person name="Sarris P.F."/>
        </authorList>
    </citation>
    <scope>NUCLEOTIDE SEQUENCE [LARGE SCALE GENOMIC DNA]</scope>
    <source>
        <strain evidence="2">cv. PFS-1207/04</strain>
    </source>
</reference>
<proteinExistence type="predicted"/>
<name>A0ABQ7EJA8_BRACR</name>
<evidence type="ECO:0000313" key="2">
    <source>
        <dbReference type="Proteomes" id="UP000266723"/>
    </source>
</evidence>